<organism evidence="2 3">
    <name type="scientific">Paractinoplanes durhamensis</name>
    <dbReference type="NCBI Taxonomy" id="113563"/>
    <lineage>
        <taxon>Bacteria</taxon>
        <taxon>Bacillati</taxon>
        <taxon>Actinomycetota</taxon>
        <taxon>Actinomycetes</taxon>
        <taxon>Micromonosporales</taxon>
        <taxon>Micromonosporaceae</taxon>
        <taxon>Paractinoplanes</taxon>
    </lineage>
</organism>
<reference evidence="2 3" key="1">
    <citation type="submission" date="2021-01" db="EMBL/GenBank/DDBJ databases">
        <title>Whole genome shotgun sequence of Actinoplanes durhamensis NBRC 14914.</title>
        <authorList>
            <person name="Komaki H."/>
            <person name="Tamura T."/>
        </authorList>
    </citation>
    <scope>NUCLEOTIDE SEQUENCE [LARGE SCALE GENOMIC DNA]</scope>
    <source>
        <strain evidence="2 3">NBRC 14914</strain>
    </source>
</reference>
<dbReference type="Proteomes" id="UP000637628">
    <property type="component" value="Unassembled WGS sequence"/>
</dbReference>
<gene>
    <name evidence="2" type="ORF">Adu01nite_73380</name>
</gene>
<dbReference type="Gene3D" id="3.40.190.10">
    <property type="entry name" value="Periplasmic binding protein-like II"/>
    <property type="match status" value="1"/>
</dbReference>
<feature type="signal peptide" evidence="1">
    <location>
        <begin position="1"/>
        <end position="27"/>
    </location>
</feature>
<keyword evidence="1" id="KW-0732">Signal</keyword>
<feature type="chain" id="PRO_5047007616" evidence="1">
    <location>
        <begin position="28"/>
        <end position="326"/>
    </location>
</feature>
<dbReference type="SUPFAM" id="SSF53850">
    <property type="entry name" value="Periplasmic binding protein-like II"/>
    <property type="match status" value="1"/>
</dbReference>
<comment type="caution">
    <text evidence="2">The sequence shown here is derived from an EMBL/GenBank/DDBJ whole genome shotgun (WGS) entry which is preliminary data.</text>
</comment>
<dbReference type="EMBL" id="BOML01000058">
    <property type="protein sequence ID" value="GIE05988.1"/>
    <property type="molecule type" value="Genomic_DNA"/>
</dbReference>
<dbReference type="RefSeq" id="WP_203733846.1">
    <property type="nucleotide sequence ID" value="NZ_BAAATX010000036.1"/>
</dbReference>
<accession>A0ABQ3Z830</accession>
<protein>
    <submittedName>
        <fullName evidence="2">Uncharacterized protein</fullName>
    </submittedName>
</protein>
<keyword evidence="3" id="KW-1185">Reference proteome</keyword>
<proteinExistence type="predicted"/>
<evidence type="ECO:0000313" key="2">
    <source>
        <dbReference type="EMBL" id="GIE05988.1"/>
    </source>
</evidence>
<name>A0ABQ3Z830_9ACTN</name>
<evidence type="ECO:0000256" key="1">
    <source>
        <dbReference type="SAM" id="SignalP"/>
    </source>
</evidence>
<evidence type="ECO:0000313" key="3">
    <source>
        <dbReference type="Proteomes" id="UP000637628"/>
    </source>
</evidence>
<sequence length="326" mass="33770">MLNKRFLAVAGIGLVGALAFTASPASADPSGTPTYRDLAGVGSDTTEGVMNGLSQVILNSSNVKQIASYDAFGTATIKTKEVGCELNRPAGSGNGVTALVASVDAANNCIDFARSSSNNASSYAGKNLTYIPFAVDAVTYAVRGDGTLSRTLTKAQLTSIYNCGVAAYKPLLPQFGSGTRSFFLKQLGFTDSADFVQLANHTCIAEKDSTGTALQENNGTLVTATNQIVPYSIAQYLSQTAGVVNDVHGKVVLGALDGQSPTVLNTASTMVRDVYNVVPTAKLTDANVSSVFVGSTSKVCVNTTTIKRYGFAPHASCGDTTLRTPN</sequence>